<dbReference type="OrthoDB" id="27325at2759"/>
<feature type="region of interest" description="Disordered" evidence="3">
    <location>
        <begin position="174"/>
        <end position="204"/>
    </location>
</feature>
<dbReference type="PANTHER" id="PTHR11875">
    <property type="entry name" value="TESTIS-SPECIFIC Y-ENCODED PROTEIN"/>
    <property type="match status" value="1"/>
</dbReference>
<reference evidence="4 5" key="1">
    <citation type="journal article" date="2013" name="Nat. Commun.">
        <title>The evolution and pathogenic mechanisms of the rice sheath blight pathogen.</title>
        <authorList>
            <person name="Zheng A."/>
            <person name="Lin R."/>
            <person name="Xu L."/>
            <person name="Qin P."/>
            <person name="Tang C."/>
            <person name="Ai P."/>
            <person name="Zhang D."/>
            <person name="Liu Y."/>
            <person name="Sun Z."/>
            <person name="Feng H."/>
            <person name="Wang Y."/>
            <person name="Chen Y."/>
            <person name="Liang X."/>
            <person name="Fu R."/>
            <person name="Li Q."/>
            <person name="Zhang J."/>
            <person name="Yu X."/>
            <person name="Xie Z."/>
            <person name="Ding L."/>
            <person name="Guan P."/>
            <person name="Tang J."/>
            <person name="Liang Y."/>
            <person name="Wang S."/>
            <person name="Deng Q."/>
            <person name="Li S."/>
            <person name="Zhu J."/>
            <person name="Wang L."/>
            <person name="Liu H."/>
            <person name="Li P."/>
        </authorList>
    </citation>
    <scope>NUCLEOTIDE SEQUENCE [LARGE SCALE GENOMIC DNA]</scope>
    <source>
        <strain evidence="5">AG-1 IA</strain>
    </source>
</reference>
<dbReference type="InterPro" id="IPR002164">
    <property type="entry name" value="NAP_family"/>
</dbReference>
<dbReference type="AlphaFoldDB" id="L8WEI1"/>
<dbReference type="GO" id="GO:0005634">
    <property type="term" value="C:nucleus"/>
    <property type="evidence" value="ECO:0007669"/>
    <property type="project" value="InterPro"/>
</dbReference>
<accession>L8WEI1</accession>
<dbReference type="EMBL" id="AFRT01003212">
    <property type="protein sequence ID" value="ELU36606.1"/>
    <property type="molecule type" value="Genomic_DNA"/>
</dbReference>
<evidence type="ECO:0000256" key="1">
    <source>
        <dbReference type="ARBA" id="ARBA00009947"/>
    </source>
</evidence>
<name>L8WEI1_THACA</name>
<dbReference type="STRING" id="983506.L8WEI1"/>
<dbReference type="Gene3D" id="3.30.1120.90">
    <property type="entry name" value="Nucleosome assembly protein"/>
    <property type="match status" value="1"/>
</dbReference>
<keyword evidence="5" id="KW-1185">Reference proteome</keyword>
<feature type="compositionally biased region" description="Acidic residues" evidence="3">
    <location>
        <begin position="175"/>
        <end position="185"/>
    </location>
</feature>
<sequence length="343" mass="39456">MIPSPSMLIADETPNRLEYITEPALGYKLTFVFEENSFFENKELTKSYYYQKELGYGGEYMYARAEGTKIKWKEEKDLTKTVEIKKQRNKNTNRTRLVRRTQAVPSFFDFFSPPVPPSSDPELIEAGFAVDGDELEEKELEELEEKLELDYQLGEDFKEKIYLPGWRISSNIFSQEDEDEDDSDSDAGQPRRAPAAPKKKGEAEKAEECKNHGLISAYVNQYLLEDVHINGKEFLKNICVGFYLSVLGWIIVVVLECISSKMFIFHVSSCGFLHLIEVRNLLWARETMGGIIFSLEMGQVNAQRLVDSFFVAFESTHNLLRSNPDPTPLSTSTERFPKDDRRT</sequence>
<dbReference type="GO" id="GO:0006334">
    <property type="term" value="P:nucleosome assembly"/>
    <property type="evidence" value="ECO:0007669"/>
    <property type="project" value="InterPro"/>
</dbReference>
<evidence type="ECO:0000313" key="4">
    <source>
        <dbReference type="EMBL" id="ELU36606.1"/>
    </source>
</evidence>
<dbReference type="HOGENOM" id="CLU_809365_0_0_1"/>
<dbReference type="Proteomes" id="UP000011668">
    <property type="component" value="Unassembled WGS sequence"/>
</dbReference>
<protein>
    <submittedName>
        <fullName evidence="4">NAP domain-containing protein</fullName>
    </submittedName>
</protein>
<evidence type="ECO:0000256" key="3">
    <source>
        <dbReference type="SAM" id="MobiDB-lite"/>
    </source>
</evidence>
<dbReference type="Pfam" id="PF00956">
    <property type="entry name" value="NAP"/>
    <property type="match status" value="1"/>
</dbReference>
<comment type="similarity">
    <text evidence="1 2">Belongs to the nucleosome assembly protein (NAP) family.</text>
</comment>
<feature type="region of interest" description="Disordered" evidence="3">
    <location>
        <begin position="322"/>
        <end position="343"/>
    </location>
</feature>
<dbReference type="InterPro" id="IPR037231">
    <property type="entry name" value="NAP-like_sf"/>
</dbReference>
<proteinExistence type="inferred from homology"/>
<dbReference type="SUPFAM" id="SSF143113">
    <property type="entry name" value="NAP-like"/>
    <property type="match status" value="1"/>
</dbReference>
<evidence type="ECO:0000256" key="2">
    <source>
        <dbReference type="RuleBase" id="RU003876"/>
    </source>
</evidence>
<evidence type="ECO:0000313" key="5">
    <source>
        <dbReference type="Proteomes" id="UP000011668"/>
    </source>
</evidence>
<organism evidence="4 5">
    <name type="scientific">Thanatephorus cucumeris (strain AG1-IA)</name>
    <name type="common">Rice sheath blight fungus</name>
    <name type="synonym">Rhizoctonia solani</name>
    <dbReference type="NCBI Taxonomy" id="983506"/>
    <lineage>
        <taxon>Eukaryota</taxon>
        <taxon>Fungi</taxon>
        <taxon>Dikarya</taxon>
        <taxon>Basidiomycota</taxon>
        <taxon>Agaricomycotina</taxon>
        <taxon>Agaricomycetes</taxon>
        <taxon>Cantharellales</taxon>
        <taxon>Ceratobasidiaceae</taxon>
        <taxon>Rhizoctonia</taxon>
        <taxon>Rhizoctonia solani AG-1</taxon>
    </lineage>
</organism>
<comment type="caution">
    <text evidence="4">The sequence shown here is derived from an EMBL/GenBank/DDBJ whole genome shotgun (WGS) entry which is preliminary data.</text>
</comment>
<gene>
    <name evidence="4" type="ORF">AG1IA_09364</name>
</gene>